<dbReference type="RefSeq" id="WP_163819396.1">
    <property type="nucleotide sequence ID" value="NZ_JAAGOB010000007.1"/>
</dbReference>
<reference evidence="2 3" key="1">
    <citation type="submission" date="2020-02" db="EMBL/GenBank/DDBJ databases">
        <authorList>
            <person name="Li X.-J."/>
            <person name="Feng X.-M."/>
        </authorList>
    </citation>
    <scope>NUCLEOTIDE SEQUENCE [LARGE SCALE GENOMIC DNA]</scope>
    <source>
        <strain evidence="2 3">CGMCC 4.7225</strain>
    </source>
</reference>
<keyword evidence="3" id="KW-1185">Reference proteome</keyword>
<dbReference type="Proteomes" id="UP000469185">
    <property type="component" value="Unassembled WGS sequence"/>
</dbReference>
<evidence type="ECO:0000313" key="2">
    <source>
        <dbReference type="EMBL" id="NED96619.1"/>
    </source>
</evidence>
<accession>A0A6N9YP66</accession>
<dbReference type="AlphaFoldDB" id="A0A6N9YP66"/>
<proteinExistence type="predicted"/>
<protein>
    <submittedName>
        <fullName evidence="2">NAD(P)H-binding protein</fullName>
    </submittedName>
</protein>
<sequence length="277" mass="30364">MTQKPILVLGGTGKTGRRVAAQLAHQGHQIRAASRRSRHRFDWADQSTWKPVLDGAHGVYIMQDDADDGSLLHGFVELAVTTGVQRVVLLSAREWADMNEEAAMARERIVQESGLEWTILRPVWFAQNFSEEPFLSVDVAAGEVTLPTDDGRHPFVDAEDIAAVAVAALTEKGHAGQIYELSGPRAITVGEAVEEIAAAADRPIRHVRVSSEQYADHLVRRGLYPREVASGVAALAEFIRRGDDARLSDGVRRALGREPRDFTEYVKTTAEAGGWHA</sequence>
<evidence type="ECO:0000313" key="3">
    <source>
        <dbReference type="Proteomes" id="UP000469185"/>
    </source>
</evidence>
<dbReference type="InterPro" id="IPR036291">
    <property type="entry name" value="NAD(P)-bd_dom_sf"/>
</dbReference>
<name>A0A6N9YP66_9ACTN</name>
<dbReference type="InterPro" id="IPR051604">
    <property type="entry name" value="Ergot_Alk_Oxidoreductase"/>
</dbReference>
<dbReference type="InterPro" id="IPR016040">
    <property type="entry name" value="NAD(P)-bd_dom"/>
</dbReference>
<dbReference type="PANTHER" id="PTHR43162">
    <property type="match status" value="1"/>
</dbReference>
<evidence type="ECO:0000259" key="1">
    <source>
        <dbReference type="Pfam" id="PF13460"/>
    </source>
</evidence>
<dbReference type="EMBL" id="JAAGOB010000007">
    <property type="protein sequence ID" value="NED96619.1"/>
    <property type="molecule type" value="Genomic_DNA"/>
</dbReference>
<dbReference type="Pfam" id="PF13460">
    <property type="entry name" value="NAD_binding_10"/>
    <property type="match status" value="1"/>
</dbReference>
<dbReference type="PANTHER" id="PTHR43162:SF1">
    <property type="entry name" value="PRESTALK A DIFFERENTIATION PROTEIN A"/>
    <property type="match status" value="1"/>
</dbReference>
<feature type="domain" description="NAD(P)-binding" evidence="1">
    <location>
        <begin position="10"/>
        <end position="171"/>
    </location>
</feature>
<dbReference type="SUPFAM" id="SSF51735">
    <property type="entry name" value="NAD(P)-binding Rossmann-fold domains"/>
    <property type="match status" value="1"/>
</dbReference>
<dbReference type="Gene3D" id="3.90.25.10">
    <property type="entry name" value="UDP-galactose 4-epimerase, domain 1"/>
    <property type="match status" value="1"/>
</dbReference>
<comment type="caution">
    <text evidence="2">The sequence shown here is derived from an EMBL/GenBank/DDBJ whole genome shotgun (WGS) entry which is preliminary data.</text>
</comment>
<organism evidence="2 3">
    <name type="scientific">Phytoactinopolyspora alkaliphila</name>
    <dbReference type="NCBI Taxonomy" id="1783498"/>
    <lineage>
        <taxon>Bacteria</taxon>
        <taxon>Bacillati</taxon>
        <taxon>Actinomycetota</taxon>
        <taxon>Actinomycetes</taxon>
        <taxon>Jiangellales</taxon>
        <taxon>Jiangellaceae</taxon>
        <taxon>Phytoactinopolyspora</taxon>
    </lineage>
</organism>
<gene>
    <name evidence="2" type="ORF">G1H11_15020</name>
</gene>
<dbReference type="Gene3D" id="3.40.50.720">
    <property type="entry name" value="NAD(P)-binding Rossmann-like Domain"/>
    <property type="match status" value="1"/>
</dbReference>